<evidence type="ECO:0000256" key="2">
    <source>
        <dbReference type="ARBA" id="ARBA00022598"/>
    </source>
</evidence>
<evidence type="ECO:0000313" key="5">
    <source>
        <dbReference type="EMBL" id="KAA5376966.1"/>
    </source>
</evidence>
<evidence type="ECO:0000256" key="1">
    <source>
        <dbReference type="ARBA" id="ARBA00022563"/>
    </source>
</evidence>
<evidence type="ECO:0000256" key="3">
    <source>
        <dbReference type="ARBA" id="ARBA00022741"/>
    </source>
</evidence>
<dbReference type="AlphaFoldDB" id="A0A642PJI1"/>
<reference evidence="5" key="1">
    <citation type="journal article" date="2019" name="Nat. Med.">
        <title>A library of human gut bacterial isolates paired with longitudinal multiomics data enables mechanistic microbiome research.</title>
        <authorList>
            <person name="Poyet M."/>
            <person name="Groussin M."/>
            <person name="Gibbons S.M."/>
            <person name="Avila-Pacheco J."/>
            <person name="Jiang X."/>
            <person name="Kearney S.M."/>
            <person name="Perrotta A.R."/>
            <person name="Berdy B."/>
            <person name="Zhao S."/>
            <person name="Lieberman T.D."/>
            <person name="Swanson P.K."/>
            <person name="Smith M."/>
            <person name="Roesemann S."/>
            <person name="Alexander J.E."/>
            <person name="Rich S.A."/>
            <person name="Livny J."/>
            <person name="Vlamakis H."/>
            <person name="Clish C."/>
            <person name="Bullock K."/>
            <person name="Deik A."/>
            <person name="Scott J."/>
            <person name="Pierce K.A."/>
            <person name="Xavier R.J."/>
            <person name="Alm E.J."/>
        </authorList>
    </citation>
    <scope>NUCLEOTIDE SEQUENCE [LARGE SCALE GENOMIC DNA]</scope>
    <source>
        <strain evidence="5">BIOML-A8</strain>
    </source>
</reference>
<feature type="non-terminal residue" evidence="5">
    <location>
        <position position="59"/>
    </location>
</feature>
<keyword evidence="1" id="KW-0554">One-carbon metabolism</keyword>
<name>A0A642PJI1_9BACT</name>
<dbReference type="GO" id="GO:0006730">
    <property type="term" value="P:one-carbon metabolic process"/>
    <property type="evidence" value="ECO:0007669"/>
    <property type="project" value="UniProtKB-KW"/>
</dbReference>
<dbReference type="GO" id="GO:0004329">
    <property type="term" value="F:formate-tetrahydrofolate ligase activity"/>
    <property type="evidence" value="ECO:0007669"/>
    <property type="project" value="InterPro"/>
</dbReference>
<dbReference type="Gene3D" id="3.40.50.300">
    <property type="entry name" value="P-loop containing nucleotide triphosphate hydrolases"/>
    <property type="match status" value="1"/>
</dbReference>
<accession>A0A642PJI1</accession>
<dbReference type="EMBL" id="VVZE01000265">
    <property type="protein sequence ID" value="KAA5376966.1"/>
    <property type="molecule type" value="Genomic_DNA"/>
</dbReference>
<dbReference type="RefSeq" id="WP_149943266.1">
    <property type="nucleotide sequence ID" value="NZ_VVZE01000265.1"/>
</dbReference>
<protein>
    <submittedName>
        <fullName evidence="5">Formate--tetrahydrofolate ligase</fullName>
    </submittedName>
</protein>
<dbReference type="GO" id="GO:0005524">
    <property type="term" value="F:ATP binding"/>
    <property type="evidence" value="ECO:0007669"/>
    <property type="project" value="UniProtKB-KW"/>
</dbReference>
<gene>
    <name evidence="5" type="ORF">F2Y44_24535</name>
</gene>
<organism evidence="5">
    <name type="scientific">Phocaeicola dorei</name>
    <dbReference type="NCBI Taxonomy" id="357276"/>
    <lineage>
        <taxon>Bacteria</taxon>
        <taxon>Pseudomonadati</taxon>
        <taxon>Bacteroidota</taxon>
        <taxon>Bacteroidia</taxon>
        <taxon>Bacteroidales</taxon>
        <taxon>Bacteroidaceae</taxon>
        <taxon>Phocaeicola</taxon>
    </lineage>
</organism>
<keyword evidence="3" id="KW-0547">Nucleotide-binding</keyword>
<proteinExistence type="predicted"/>
<dbReference type="SUPFAM" id="SSF52540">
    <property type="entry name" value="P-loop containing nucleoside triphosphate hydrolases"/>
    <property type="match status" value="1"/>
</dbReference>
<comment type="caution">
    <text evidence="5">The sequence shown here is derived from an EMBL/GenBank/DDBJ whole genome shotgun (WGS) entry which is preliminary data.</text>
</comment>
<dbReference type="InterPro" id="IPR000559">
    <property type="entry name" value="Formate_THF_ligase"/>
</dbReference>
<keyword evidence="4" id="KW-0067">ATP-binding</keyword>
<dbReference type="Pfam" id="PF01268">
    <property type="entry name" value="FTHFS"/>
    <property type="match status" value="1"/>
</dbReference>
<evidence type="ECO:0000256" key="4">
    <source>
        <dbReference type="ARBA" id="ARBA00022840"/>
    </source>
</evidence>
<keyword evidence="2 5" id="KW-0436">Ligase</keyword>
<dbReference type="InterPro" id="IPR027417">
    <property type="entry name" value="P-loop_NTPase"/>
</dbReference>
<sequence>MKSDIEIARSIELKKIKQVAESVDIPRDEVENYGRYIAKIPTHLIDEEKVKKSNLILVT</sequence>